<dbReference type="Proteomes" id="UP000095401">
    <property type="component" value="Chromosome"/>
</dbReference>
<evidence type="ECO:0000256" key="6">
    <source>
        <dbReference type="ARBA" id="ARBA00022824"/>
    </source>
</evidence>
<comment type="similarity">
    <text evidence="13">Belongs to the peptidase M48 family.</text>
</comment>
<evidence type="ECO:0000256" key="5">
    <source>
        <dbReference type="ARBA" id="ARBA00022801"/>
    </source>
</evidence>
<keyword evidence="10 14" id="KW-0472">Membrane</keyword>
<feature type="transmembrane region" description="Helical" evidence="14">
    <location>
        <begin position="6"/>
        <end position="24"/>
    </location>
</feature>
<dbReference type="GO" id="GO:0046872">
    <property type="term" value="F:metal ion binding"/>
    <property type="evidence" value="ECO:0007669"/>
    <property type="project" value="UniProtKB-KW"/>
</dbReference>
<keyword evidence="8 14" id="KW-1133">Transmembrane helix</keyword>
<dbReference type="GO" id="GO:0004222">
    <property type="term" value="F:metalloendopeptidase activity"/>
    <property type="evidence" value="ECO:0007669"/>
    <property type="project" value="InterPro"/>
</dbReference>
<keyword evidence="2 13" id="KW-0645">Protease</keyword>
<dbReference type="PANTHER" id="PTHR10120">
    <property type="entry name" value="CAAX PRENYL PROTEASE 1"/>
    <property type="match status" value="1"/>
</dbReference>
<evidence type="ECO:0000256" key="8">
    <source>
        <dbReference type="ARBA" id="ARBA00022989"/>
    </source>
</evidence>
<dbReference type="CDD" id="cd07343">
    <property type="entry name" value="M48A_Zmpste24p_like"/>
    <property type="match status" value="1"/>
</dbReference>
<evidence type="ECO:0000256" key="14">
    <source>
        <dbReference type="SAM" id="Phobius"/>
    </source>
</evidence>
<proteinExistence type="inferred from homology"/>
<feature type="domain" description="CAAX prenyl protease 1 N-terminal" evidence="16">
    <location>
        <begin position="26"/>
        <end position="204"/>
    </location>
</feature>
<feature type="active site" description="Proton donor" evidence="11">
    <location>
        <position position="359"/>
    </location>
</feature>
<keyword evidence="3 14" id="KW-0812">Transmembrane</keyword>
<organism evidence="17 18">
    <name type="scientific">Acidihalobacter yilgarnensis</name>
    <dbReference type="NCBI Taxonomy" id="2819280"/>
    <lineage>
        <taxon>Bacteria</taxon>
        <taxon>Pseudomonadati</taxon>
        <taxon>Pseudomonadota</taxon>
        <taxon>Gammaproteobacteria</taxon>
        <taxon>Chromatiales</taxon>
        <taxon>Ectothiorhodospiraceae</taxon>
        <taxon>Acidihalobacter</taxon>
    </lineage>
</organism>
<comment type="cofactor">
    <cofactor evidence="12 13">
        <name>Zn(2+)</name>
        <dbReference type="ChEBI" id="CHEBI:29105"/>
    </cofactor>
    <text evidence="12 13">Binds 1 zinc ion per subunit.</text>
</comment>
<evidence type="ECO:0000256" key="3">
    <source>
        <dbReference type="ARBA" id="ARBA00022692"/>
    </source>
</evidence>
<feature type="transmembrane region" description="Helical" evidence="14">
    <location>
        <begin position="68"/>
        <end position="87"/>
    </location>
</feature>
<evidence type="ECO:0000256" key="7">
    <source>
        <dbReference type="ARBA" id="ARBA00022833"/>
    </source>
</evidence>
<dbReference type="InterPro" id="IPR027057">
    <property type="entry name" value="CAXX_Prtase_1"/>
</dbReference>
<dbReference type="EMBL" id="CP017415">
    <property type="protein sequence ID" value="AOU97563.1"/>
    <property type="molecule type" value="Genomic_DNA"/>
</dbReference>
<evidence type="ECO:0000259" key="15">
    <source>
        <dbReference type="Pfam" id="PF01435"/>
    </source>
</evidence>
<evidence type="ECO:0000256" key="10">
    <source>
        <dbReference type="ARBA" id="ARBA00023136"/>
    </source>
</evidence>
<feature type="binding site" evidence="12">
    <location>
        <position position="281"/>
    </location>
    <ligand>
        <name>Zn(2+)</name>
        <dbReference type="ChEBI" id="CHEBI:29105"/>
        <note>catalytic</note>
    </ligand>
</feature>
<keyword evidence="6" id="KW-0256">Endoplasmic reticulum</keyword>
<evidence type="ECO:0000256" key="12">
    <source>
        <dbReference type="PIRSR" id="PIRSR627057-2"/>
    </source>
</evidence>
<sequence>MHLFTLIFLVAVALSLGLRLWLANRQIGHVQQHRAQVPADFADSIPLTAHQRAADYTISRVRFSRLEMGFEALILLGWTLGGGLDFIDRLWQATGWPPLLAGTATVLSVIVIGGLLDQPFALWRTFVVEARYGFNRTRPATYLGDLFKQGLLLLILGLPLLVLILWLMARMGAAWWLYVWVVWTGFSLFMAWAFPRFIAPLFNRFEPLPDGALRERVEALLARAGFRSKGIYVMDGSKRSGHGNAYFTGLGRNKRIVFFDTLIDKLSPEEIEAVLAHELGHYRHRHVQKAMWLMSALSLAGLALLAWLMGQNWFYAGLGVSIPSTHMALLLFLIALPSFTFPLTPLFAWRSRKQEFEADAFAHLQTGGAAPLVHALVKLYRDNASTLTPDPLHSAYYDSHPPASIRVEHLHRLDTAGTT</sequence>
<name>A0A1D8IM73_9GAMM</name>
<dbReference type="FunFam" id="3.30.2010.10:FF:000002">
    <property type="entry name" value="CAAX prenyl protease"/>
    <property type="match status" value="1"/>
</dbReference>
<feature type="domain" description="Peptidase M48" evidence="15">
    <location>
        <begin position="208"/>
        <end position="412"/>
    </location>
</feature>
<keyword evidence="18" id="KW-1185">Reference proteome</keyword>
<dbReference type="KEGG" id="aprs:BI364_05965"/>
<evidence type="ECO:0000256" key="1">
    <source>
        <dbReference type="ARBA" id="ARBA00004477"/>
    </source>
</evidence>
<dbReference type="AlphaFoldDB" id="A0A1D8IM73"/>
<evidence type="ECO:0000313" key="18">
    <source>
        <dbReference type="Proteomes" id="UP000095401"/>
    </source>
</evidence>
<gene>
    <name evidence="17" type="ORF">BI364_05965</name>
</gene>
<feature type="transmembrane region" description="Helical" evidence="14">
    <location>
        <begin position="329"/>
        <end position="349"/>
    </location>
</feature>
<dbReference type="Pfam" id="PF16491">
    <property type="entry name" value="Peptidase_M48_N"/>
    <property type="match status" value="1"/>
</dbReference>
<accession>A0A1D8IM73</accession>
<evidence type="ECO:0000256" key="2">
    <source>
        <dbReference type="ARBA" id="ARBA00022670"/>
    </source>
</evidence>
<keyword evidence="4 12" id="KW-0479">Metal-binding</keyword>
<evidence type="ECO:0000256" key="13">
    <source>
        <dbReference type="RuleBase" id="RU003983"/>
    </source>
</evidence>
<feature type="active site" evidence="11">
    <location>
        <position position="278"/>
    </location>
</feature>
<feature type="transmembrane region" description="Helical" evidence="14">
    <location>
        <begin position="290"/>
        <end position="309"/>
    </location>
</feature>
<feature type="transmembrane region" description="Helical" evidence="14">
    <location>
        <begin position="151"/>
        <end position="169"/>
    </location>
</feature>
<evidence type="ECO:0000256" key="4">
    <source>
        <dbReference type="ARBA" id="ARBA00022723"/>
    </source>
</evidence>
<keyword evidence="5 13" id="KW-0378">Hydrolase</keyword>
<evidence type="ECO:0000256" key="11">
    <source>
        <dbReference type="PIRSR" id="PIRSR627057-1"/>
    </source>
</evidence>
<dbReference type="Pfam" id="PF01435">
    <property type="entry name" value="Peptidase_M48"/>
    <property type="match status" value="1"/>
</dbReference>
<keyword evidence="7 12" id="KW-0862">Zinc</keyword>
<reference evidence="18" key="1">
    <citation type="submission" date="2016-09" db="EMBL/GenBank/DDBJ databases">
        <title>Acidihalobacter prosperus F5.</title>
        <authorList>
            <person name="Khaleque H.N."/>
            <person name="Ramsay J.P."/>
            <person name="Kaksonen A.H."/>
            <person name="Boxall N.J."/>
            <person name="Watkin E.L.J."/>
        </authorList>
    </citation>
    <scope>NUCLEOTIDE SEQUENCE [LARGE SCALE GENOMIC DNA]</scope>
    <source>
        <strain evidence="18">F5</strain>
    </source>
</reference>
<feature type="binding site" evidence="12">
    <location>
        <position position="355"/>
    </location>
    <ligand>
        <name>Zn(2+)</name>
        <dbReference type="ChEBI" id="CHEBI:29105"/>
        <note>catalytic</note>
    </ligand>
</feature>
<evidence type="ECO:0000259" key="16">
    <source>
        <dbReference type="Pfam" id="PF16491"/>
    </source>
</evidence>
<evidence type="ECO:0000313" key="17">
    <source>
        <dbReference type="EMBL" id="AOU97563.1"/>
    </source>
</evidence>
<dbReference type="RefSeq" id="WP_070077948.1">
    <property type="nucleotide sequence ID" value="NZ_CP017415.1"/>
</dbReference>
<comment type="subcellular location">
    <subcellularLocation>
        <location evidence="1">Endoplasmic reticulum membrane</location>
        <topology evidence="1">Multi-pass membrane protein</topology>
    </subcellularLocation>
</comment>
<dbReference type="GO" id="GO:0071586">
    <property type="term" value="P:CAAX-box protein processing"/>
    <property type="evidence" value="ECO:0007669"/>
    <property type="project" value="InterPro"/>
</dbReference>
<feature type="transmembrane region" description="Helical" evidence="14">
    <location>
        <begin position="175"/>
        <end position="194"/>
    </location>
</feature>
<keyword evidence="9 13" id="KW-0482">Metalloprotease</keyword>
<evidence type="ECO:0000256" key="9">
    <source>
        <dbReference type="ARBA" id="ARBA00023049"/>
    </source>
</evidence>
<dbReference type="InterPro" id="IPR001915">
    <property type="entry name" value="Peptidase_M48"/>
</dbReference>
<feature type="transmembrane region" description="Helical" evidence="14">
    <location>
        <begin position="99"/>
        <end position="116"/>
    </location>
</feature>
<feature type="binding site" evidence="12">
    <location>
        <position position="277"/>
    </location>
    <ligand>
        <name>Zn(2+)</name>
        <dbReference type="ChEBI" id="CHEBI:29105"/>
        <note>catalytic</note>
    </ligand>
</feature>
<protein>
    <submittedName>
        <fullName evidence="17">Peptidase M48</fullName>
    </submittedName>
</protein>
<dbReference type="Gene3D" id="3.30.2010.10">
    <property type="entry name" value="Metalloproteases ('zincins'), catalytic domain"/>
    <property type="match status" value="1"/>
</dbReference>
<dbReference type="InterPro" id="IPR032456">
    <property type="entry name" value="Peptidase_M48_N"/>
</dbReference>